<feature type="region of interest" description="Disordered" evidence="2">
    <location>
        <begin position="1395"/>
        <end position="1466"/>
    </location>
</feature>
<feature type="compositionally biased region" description="Basic and acidic residues" evidence="2">
    <location>
        <begin position="418"/>
        <end position="460"/>
    </location>
</feature>
<feature type="compositionally biased region" description="Basic and acidic residues" evidence="2">
    <location>
        <begin position="825"/>
        <end position="836"/>
    </location>
</feature>
<feature type="compositionally biased region" description="Low complexity" evidence="2">
    <location>
        <begin position="502"/>
        <end position="512"/>
    </location>
</feature>
<organism evidence="3 4">
    <name type="scientific">Chiloscyllium punctatum</name>
    <name type="common">Brownbanded bambooshark</name>
    <name type="synonym">Hemiscyllium punctatum</name>
    <dbReference type="NCBI Taxonomy" id="137246"/>
    <lineage>
        <taxon>Eukaryota</taxon>
        <taxon>Metazoa</taxon>
        <taxon>Chordata</taxon>
        <taxon>Craniata</taxon>
        <taxon>Vertebrata</taxon>
        <taxon>Chondrichthyes</taxon>
        <taxon>Elasmobranchii</taxon>
        <taxon>Galeomorphii</taxon>
        <taxon>Galeoidea</taxon>
        <taxon>Orectolobiformes</taxon>
        <taxon>Hemiscylliidae</taxon>
        <taxon>Chiloscyllium</taxon>
    </lineage>
</organism>
<feature type="region of interest" description="Disordered" evidence="2">
    <location>
        <begin position="792"/>
        <end position="811"/>
    </location>
</feature>
<protein>
    <recommendedName>
        <fullName evidence="5">Nuclear receptor corepressor 2</fullName>
    </recommendedName>
</protein>
<evidence type="ECO:0000313" key="4">
    <source>
        <dbReference type="Proteomes" id="UP000287033"/>
    </source>
</evidence>
<evidence type="ECO:0000256" key="1">
    <source>
        <dbReference type="ARBA" id="ARBA00010097"/>
    </source>
</evidence>
<feature type="compositionally biased region" description="Polar residues" evidence="2">
    <location>
        <begin position="1614"/>
        <end position="1627"/>
    </location>
</feature>
<evidence type="ECO:0008006" key="5">
    <source>
        <dbReference type="Google" id="ProtNLM"/>
    </source>
</evidence>
<dbReference type="PANTHER" id="PTHR13992:SF21">
    <property type="entry name" value="NUCLEAR RECEPTOR COREPRESSOR 2"/>
    <property type="match status" value="1"/>
</dbReference>
<feature type="region of interest" description="Disordered" evidence="2">
    <location>
        <begin position="1589"/>
        <end position="1657"/>
    </location>
</feature>
<reference evidence="3 4" key="1">
    <citation type="journal article" date="2018" name="Nat. Ecol. Evol.">
        <title>Shark genomes provide insights into elasmobranch evolution and the origin of vertebrates.</title>
        <authorList>
            <person name="Hara Y"/>
            <person name="Yamaguchi K"/>
            <person name="Onimaru K"/>
            <person name="Kadota M"/>
            <person name="Koyanagi M"/>
            <person name="Keeley SD"/>
            <person name="Tatsumi K"/>
            <person name="Tanaka K"/>
            <person name="Motone F"/>
            <person name="Kageyama Y"/>
            <person name="Nozu R"/>
            <person name="Adachi N"/>
            <person name="Nishimura O"/>
            <person name="Nakagawa R"/>
            <person name="Tanegashima C"/>
            <person name="Kiyatake I"/>
            <person name="Matsumoto R"/>
            <person name="Murakumo K"/>
            <person name="Nishida K"/>
            <person name="Terakita A"/>
            <person name="Kuratani S"/>
            <person name="Sato K"/>
            <person name="Hyodo S Kuraku.S."/>
        </authorList>
    </citation>
    <scope>NUCLEOTIDE SEQUENCE [LARGE SCALE GENOMIC DNA]</scope>
</reference>
<feature type="region of interest" description="Disordered" evidence="2">
    <location>
        <begin position="1677"/>
        <end position="1705"/>
    </location>
</feature>
<feature type="region of interest" description="Disordered" evidence="2">
    <location>
        <begin position="414"/>
        <end position="752"/>
    </location>
</feature>
<evidence type="ECO:0000313" key="3">
    <source>
        <dbReference type="EMBL" id="GCC19970.1"/>
    </source>
</evidence>
<name>A0A401RPE9_CHIPU</name>
<feature type="compositionally biased region" description="Basic and acidic residues" evidence="2">
    <location>
        <begin position="629"/>
        <end position="641"/>
    </location>
</feature>
<feature type="compositionally biased region" description="Basic and acidic residues" evidence="2">
    <location>
        <begin position="941"/>
        <end position="965"/>
    </location>
</feature>
<dbReference type="GO" id="GO:0000122">
    <property type="term" value="P:negative regulation of transcription by RNA polymerase II"/>
    <property type="evidence" value="ECO:0007669"/>
    <property type="project" value="TreeGrafter"/>
</dbReference>
<feature type="region of interest" description="Disordered" evidence="2">
    <location>
        <begin position="825"/>
        <end position="850"/>
    </location>
</feature>
<dbReference type="Gene3D" id="1.10.10.60">
    <property type="entry name" value="Homeodomain-like"/>
    <property type="match status" value="1"/>
</dbReference>
<dbReference type="PANTHER" id="PTHR13992">
    <property type="entry name" value="NUCLEAR RECEPTOR CO-REPRESSOR RELATED NCOR"/>
    <property type="match status" value="1"/>
</dbReference>
<accession>A0A401RPE9</accession>
<comment type="similarity">
    <text evidence="1">Belongs to the N-CoR nuclear receptor corepressors family.</text>
</comment>
<feature type="compositionally biased region" description="Pro residues" evidence="2">
    <location>
        <begin position="1408"/>
        <end position="1421"/>
    </location>
</feature>
<feature type="compositionally biased region" description="Polar residues" evidence="2">
    <location>
        <begin position="1162"/>
        <end position="1172"/>
    </location>
</feature>
<feature type="region of interest" description="Disordered" evidence="2">
    <location>
        <begin position="1105"/>
        <end position="1174"/>
    </location>
</feature>
<feature type="region of interest" description="Disordered" evidence="2">
    <location>
        <begin position="1751"/>
        <end position="1787"/>
    </location>
</feature>
<dbReference type="GO" id="GO:0003714">
    <property type="term" value="F:transcription corepressor activity"/>
    <property type="evidence" value="ECO:0007669"/>
    <property type="project" value="TreeGrafter"/>
</dbReference>
<feature type="region of interest" description="Disordered" evidence="2">
    <location>
        <begin position="897"/>
        <end position="926"/>
    </location>
</feature>
<dbReference type="OrthoDB" id="10258692at2759"/>
<feature type="compositionally biased region" description="Polar residues" evidence="2">
    <location>
        <begin position="1751"/>
        <end position="1764"/>
    </location>
</feature>
<feature type="compositionally biased region" description="Low complexity" evidence="2">
    <location>
        <begin position="1422"/>
        <end position="1456"/>
    </location>
</feature>
<feature type="compositionally biased region" description="Polar residues" evidence="2">
    <location>
        <begin position="904"/>
        <end position="926"/>
    </location>
</feature>
<evidence type="ECO:0000256" key="2">
    <source>
        <dbReference type="SAM" id="MobiDB-lite"/>
    </source>
</evidence>
<gene>
    <name evidence="3" type="ORF">chiPu_0018651</name>
</gene>
<dbReference type="GO" id="GO:0000785">
    <property type="term" value="C:chromatin"/>
    <property type="evidence" value="ECO:0007669"/>
    <property type="project" value="TreeGrafter"/>
</dbReference>
<feature type="region of interest" description="Disordered" evidence="2">
    <location>
        <begin position="1018"/>
        <end position="1071"/>
    </location>
</feature>
<dbReference type="Proteomes" id="UP000287033">
    <property type="component" value="Unassembled WGS sequence"/>
</dbReference>
<feature type="compositionally biased region" description="Basic and acidic residues" evidence="2">
    <location>
        <begin position="739"/>
        <end position="752"/>
    </location>
</feature>
<feature type="compositionally biased region" description="Low complexity" evidence="2">
    <location>
        <begin position="542"/>
        <end position="553"/>
    </location>
</feature>
<feature type="compositionally biased region" description="Basic and acidic residues" evidence="2">
    <location>
        <begin position="1032"/>
        <end position="1051"/>
    </location>
</feature>
<feature type="region of interest" description="Disordered" evidence="2">
    <location>
        <begin position="1494"/>
        <end position="1532"/>
    </location>
</feature>
<proteinExistence type="inferred from homology"/>
<feature type="compositionally biased region" description="Polar residues" evidence="2">
    <location>
        <begin position="1692"/>
        <end position="1705"/>
    </location>
</feature>
<dbReference type="STRING" id="137246.A0A401RPE9"/>
<dbReference type="OMA" id="QSERTHY"/>
<feature type="compositionally biased region" description="Basic and acidic residues" evidence="2">
    <location>
        <begin position="519"/>
        <end position="531"/>
    </location>
</feature>
<feature type="compositionally biased region" description="Polar residues" evidence="2">
    <location>
        <begin position="700"/>
        <end position="711"/>
    </location>
</feature>
<feature type="compositionally biased region" description="Basic and acidic residues" evidence="2">
    <location>
        <begin position="668"/>
        <end position="679"/>
    </location>
</feature>
<sequence length="1842" mass="203937">MHSPSLPAVRSPSPPAVCILSSGRALSSSGRVHSLLRPCARSPLAVRSLSIGRALALRQPCAPSPPAVCSLSSGRALSLRRPSIEQRQRHEPHSYLLGAWGQRDGASADGKRLRLDLLQDSSLRPSSLLPQDPLTTAGELLKVSSWCTRFHRFWGYLSVCGWAVGRIETSGLSSSPDVVSTDLAKVQGENQVMRKRLILYFKRRNHARKHWEQKFCQRYDQLMEVWEKKIERIESNPRRRAKENKVREYYERQFPEIRKQRELQERMQSRVGQRGCTLSATVARSEHEISEIIDGLSEQENTEKQMRQLAVVPPMLFDADQQRVKFINMNGLMEDPMKVYKEQQLLNHWGDHEKEIFREKFIQHPKNFGHLTTFLERKASAVCCFSCEQDWGVSNKAPGFMGCRIGNEFSEQQMSRNIQEHRADKDKELEKEQREDHREKDTEANKEELMSEKEKDKSDTSAEENEEKEVSVSKGRQTANSQGRRKGRITHSVTSEADPEETAAPPAESVSSDPVESSRWTEEEMEVAKKEKVVKKKRQIPAAQGEESSATSAAEDEDLEASGTSGNEEEMREDAEAGNRSSDAESESSSTLRIKTKDTSLANPERTGGEDSEKDENEDSKLQNSMEKLNSEGDCNEKDCEGMETVNIKAEQSEDRTSENGLSVAERSGNKERTQKPDEETAQISKVGSQDVVETEVNDRLNTNSDSSATCSADEVEDQDASSISRGLSPRPRLLNLTSDERMHSDSQKPLEVEKWESTAANIPNLTSALYESPQGDERWKNHHRLLQLERESWERSSSLSRNKSLPKEVSDFQLSHQVPISVYEDKRPSQSERTHYITGPPPLIPTSRQQTGAECQDPITQGAAIPLLNTAAYGPERGRGHQTTLPIGLQWSVDPSRDAMKQEQLSPVSQNSPPDSRGTQTLDNNFISTEVLYKGTVTSVREEDNPNRDERAQKEASSKGHVIYEGKSGHVLSYDGITSGNSKDNQWSSVAVNEVTGMKRSYEMMEGGIVWGLTTRDSVPSSYEGLPRSPADGRAECVRRDSKQIKRESSPPRGTCDGLKQRSRDGRLPTVKEAGRSIHEIPRQRSHRTPETCTLSKCSIEDPVSQGPAVKCENTSPAAGNKHTNHSLSSSSRKVFHPREQLDLTLDGGRGKMVSQERKATPTSREMSSAKSPHRMIPEHFAHSQYEQLLGRMAAADFYQNSVSLGVDSTALARAVPFDTAAYCLPRALTPAGSYPHPYAPLLLRGCPEAAALENRQTILNDYITSQQMHHPATTAVTHRTQLLRGLSPREQALTLGYCANPRELLSLAQVPHFPVLVQTPAGSSNTHLSRFAYIPTEAAHFHTQPQCKATRSPGGVAAISKMTGAQSSERDGENMRAVATGEHRDTWRAGSEEGICPAAHPEPHSRGPPSPRTRAPPSPHTRAPSSPHTHAPSSPHTHTPTSPLTHPSSHTRSPLTHENIQHRPSVLQNTRIKHVITSMDSEVPSVLRHVSCTPSPGRSATPILPQQYPPSATERVATSPPARSWLRDSRTESHRMEGFLTARQPASDWSGHCGINNRTILVGQYNSSPEKQHSAEPCVITALSRRCKGKDVNQPQSTREQEQEEFLAASEPGSSGRNQAESENLTGPARYRDVEPEQRMGTPSPVSGSQPPAFFSKLTESTSHMVKTKKQEIIKTLTAGREGPVDNKNRSASSRSQSVTDHSTNKMGLEDIIRKALMGRYDDHGQERPAGSAAGGVYPLAISASSNTVARGQSADSQSVPSTGGGKLKLGVQSKGRKSRSPVPGLAYCERPTSAHSDSDCHRRSPLTQQVWENRPSSTGMYTPAFNGSRLSQITDVYLR</sequence>
<dbReference type="InterPro" id="IPR051571">
    <property type="entry name" value="N-CoR_corepressor"/>
</dbReference>
<keyword evidence="4" id="KW-1185">Reference proteome</keyword>
<feature type="region of interest" description="Disordered" evidence="2">
    <location>
        <begin position="938"/>
        <end position="965"/>
    </location>
</feature>
<comment type="caution">
    <text evidence="3">The sequence shown here is derived from an EMBL/GenBank/DDBJ whole genome shotgun (WGS) entry which is preliminary data.</text>
</comment>
<dbReference type="EMBL" id="BEZZ01001642">
    <property type="protein sequence ID" value="GCC19970.1"/>
    <property type="molecule type" value="Genomic_DNA"/>
</dbReference>